<keyword evidence="3" id="KW-1185">Reference proteome</keyword>
<evidence type="ECO:0000313" key="3">
    <source>
        <dbReference type="Proteomes" id="UP000494329"/>
    </source>
</evidence>
<feature type="region of interest" description="Disordered" evidence="1">
    <location>
        <begin position="273"/>
        <end position="293"/>
    </location>
</feature>
<protein>
    <submittedName>
        <fullName evidence="2">Uncharacterized protein</fullName>
    </submittedName>
</protein>
<dbReference type="EMBL" id="CADIKF010000015">
    <property type="protein sequence ID" value="CAB3755758.1"/>
    <property type="molecule type" value="Genomic_DNA"/>
</dbReference>
<gene>
    <name evidence="2" type="ORF">LMG29739_02283</name>
</gene>
<evidence type="ECO:0000256" key="1">
    <source>
        <dbReference type="SAM" id="MobiDB-lite"/>
    </source>
</evidence>
<dbReference type="Proteomes" id="UP000494329">
    <property type="component" value="Unassembled WGS sequence"/>
</dbReference>
<dbReference type="RefSeq" id="WP_175111017.1">
    <property type="nucleotide sequence ID" value="NZ_CADIKF010000015.1"/>
</dbReference>
<sequence>MHPDEYALAKKDAKVAAQRLGISEQQAEGRIVAEILRNSDKQTSDASGGVHDYEIRAIVGCERLNCDGYKNDPQYANHDYNSQYIANNQQAYDAGQSQIGKGMTYNDLVKNNVKNNPISTAIAGVGMIALGGAVAGGIPSAIGMLTGGGLGAGVNTGAQYVFNNGPISMVDTAMAGVTGALTFGAGLLPGLLINTGGALAGSAIKGDNPNMSMAGAAAGTVTGYAIGGKVESAIGNRVNPWYRAEWVEIGGGISRYVPPSAIPSIAGTTAGAISSESTSTGVSTVPNSLPKKQ</sequence>
<accession>A0A6J5DP03</accession>
<name>A0A6J5DP03_9BURK</name>
<evidence type="ECO:0000313" key="2">
    <source>
        <dbReference type="EMBL" id="CAB3755758.1"/>
    </source>
</evidence>
<reference evidence="2 3" key="1">
    <citation type="submission" date="2020-04" db="EMBL/GenBank/DDBJ databases">
        <authorList>
            <person name="De Canck E."/>
        </authorList>
    </citation>
    <scope>NUCLEOTIDE SEQUENCE [LARGE SCALE GENOMIC DNA]</scope>
    <source>
        <strain evidence="2 3">LMG 29739</strain>
    </source>
</reference>
<organism evidence="2 3">
    <name type="scientific">Paraburkholderia solisilvae</name>
    <dbReference type="NCBI Taxonomy" id="624376"/>
    <lineage>
        <taxon>Bacteria</taxon>
        <taxon>Pseudomonadati</taxon>
        <taxon>Pseudomonadota</taxon>
        <taxon>Betaproteobacteria</taxon>
        <taxon>Burkholderiales</taxon>
        <taxon>Burkholderiaceae</taxon>
        <taxon>Paraburkholderia</taxon>
    </lineage>
</organism>
<feature type="compositionally biased region" description="Low complexity" evidence="1">
    <location>
        <begin position="274"/>
        <end position="285"/>
    </location>
</feature>
<dbReference type="AlphaFoldDB" id="A0A6J5DP03"/>
<proteinExistence type="predicted"/>